<organism evidence="2 3">
    <name type="scientific">Populus trichocarpa</name>
    <name type="common">Western balsam poplar</name>
    <name type="synonym">Populus balsamifera subsp. trichocarpa</name>
    <dbReference type="NCBI Taxonomy" id="3694"/>
    <lineage>
        <taxon>Eukaryota</taxon>
        <taxon>Viridiplantae</taxon>
        <taxon>Streptophyta</taxon>
        <taxon>Embryophyta</taxon>
        <taxon>Tracheophyta</taxon>
        <taxon>Spermatophyta</taxon>
        <taxon>Magnoliopsida</taxon>
        <taxon>eudicotyledons</taxon>
        <taxon>Gunneridae</taxon>
        <taxon>Pentapetalae</taxon>
        <taxon>rosids</taxon>
        <taxon>fabids</taxon>
        <taxon>Malpighiales</taxon>
        <taxon>Salicaceae</taxon>
        <taxon>Saliceae</taxon>
        <taxon>Populus</taxon>
    </lineage>
</organism>
<evidence type="ECO:0008006" key="4">
    <source>
        <dbReference type="Google" id="ProtNLM"/>
    </source>
</evidence>
<keyword evidence="1" id="KW-0812">Transmembrane</keyword>
<accession>A0A2K2B3X9</accession>
<protein>
    <recommendedName>
        <fullName evidence="4">RNase H type-1 domain-containing protein</fullName>
    </recommendedName>
</protein>
<reference evidence="2 3" key="1">
    <citation type="journal article" date="2006" name="Science">
        <title>The genome of black cottonwood, Populus trichocarpa (Torr. &amp; Gray).</title>
        <authorList>
            <person name="Tuskan G.A."/>
            <person name="Difazio S."/>
            <person name="Jansson S."/>
            <person name="Bohlmann J."/>
            <person name="Grigoriev I."/>
            <person name="Hellsten U."/>
            <person name="Putnam N."/>
            <person name="Ralph S."/>
            <person name="Rombauts S."/>
            <person name="Salamov A."/>
            <person name="Schein J."/>
            <person name="Sterck L."/>
            <person name="Aerts A."/>
            <person name="Bhalerao R.R."/>
            <person name="Bhalerao R.P."/>
            <person name="Blaudez D."/>
            <person name="Boerjan W."/>
            <person name="Brun A."/>
            <person name="Brunner A."/>
            <person name="Busov V."/>
            <person name="Campbell M."/>
            <person name="Carlson J."/>
            <person name="Chalot M."/>
            <person name="Chapman J."/>
            <person name="Chen G.L."/>
            <person name="Cooper D."/>
            <person name="Coutinho P.M."/>
            <person name="Couturier J."/>
            <person name="Covert S."/>
            <person name="Cronk Q."/>
            <person name="Cunningham R."/>
            <person name="Davis J."/>
            <person name="Degroeve S."/>
            <person name="Dejardin A."/>
            <person name="Depamphilis C."/>
            <person name="Detter J."/>
            <person name="Dirks B."/>
            <person name="Dubchak I."/>
            <person name="Duplessis S."/>
            <person name="Ehlting J."/>
            <person name="Ellis B."/>
            <person name="Gendler K."/>
            <person name="Goodstein D."/>
            <person name="Gribskov M."/>
            <person name="Grimwood J."/>
            <person name="Groover A."/>
            <person name="Gunter L."/>
            <person name="Hamberger B."/>
            <person name="Heinze B."/>
            <person name="Helariutta Y."/>
            <person name="Henrissat B."/>
            <person name="Holligan D."/>
            <person name="Holt R."/>
            <person name="Huang W."/>
            <person name="Islam-Faridi N."/>
            <person name="Jones S."/>
            <person name="Jones-Rhoades M."/>
            <person name="Jorgensen R."/>
            <person name="Joshi C."/>
            <person name="Kangasjarvi J."/>
            <person name="Karlsson J."/>
            <person name="Kelleher C."/>
            <person name="Kirkpatrick R."/>
            <person name="Kirst M."/>
            <person name="Kohler A."/>
            <person name="Kalluri U."/>
            <person name="Larimer F."/>
            <person name="Leebens-Mack J."/>
            <person name="Leple J.C."/>
            <person name="Locascio P."/>
            <person name="Lou Y."/>
            <person name="Lucas S."/>
            <person name="Martin F."/>
            <person name="Montanini B."/>
            <person name="Napoli C."/>
            <person name="Nelson D.R."/>
            <person name="Nelson C."/>
            <person name="Nieminen K."/>
            <person name="Nilsson O."/>
            <person name="Pereda V."/>
            <person name="Peter G."/>
            <person name="Philippe R."/>
            <person name="Pilate G."/>
            <person name="Poliakov A."/>
            <person name="Razumovskaya J."/>
            <person name="Richardson P."/>
            <person name="Rinaldi C."/>
            <person name="Ritland K."/>
            <person name="Rouze P."/>
            <person name="Ryaboy D."/>
            <person name="Schmutz J."/>
            <person name="Schrader J."/>
            <person name="Segerman B."/>
            <person name="Shin H."/>
            <person name="Siddiqui A."/>
            <person name="Sterky F."/>
            <person name="Terry A."/>
            <person name="Tsai C.J."/>
            <person name="Uberbacher E."/>
            <person name="Unneberg P."/>
            <person name="Vahala J."/>
            <person name="Wall K."/>
            <person name="Wessler S."/>
            <person name="Yang G."/>
            <person name="Yin T."/>
            <person name="Douglas C."/>
            <person name="Marra M."/>
            <person name="Sandberg G."/>
            <person name="Van de Peer Y."/>
            <person name="Rokhsar D."/>
        </authorList>
    </citation>
    <scope>NUCLEOTIDE SEQUENCE [LARGE SCALE GENOMIC DNA]</scope>
    <source>
        <strain evidence="3">cv. Nisqually</strain>
    </source>
</reference>
<sequence length="197" mass="22596">MSRKTWSDVGLDNTVQIDCDSLAGWIIQLGGNEEGLLFMSTIWWIWRQRNILAFGETYKGDQWLLSNIYRMVEDMRQAWHGADVSYITSRMVSWSRLEEDTDKLDVHATSLGNPGFAGFEANLMPELLALKNGLCLAGDMGFRKVLRNSDSTETIRLVWKPSSIFVNIKLLFWISGISWIVIGKLLYSVNLERLMHM</sequence>
<dbReference type="Proteomes" id="UP000006729">
    <property type="component" value="Chromosome 3"/>
</dbReference>
<keyword evidence="3" id="KW-1185">Reference proteome</keyword>
<name>A0A2K2B3X9_POPTR</name>
<dbReference type="EMBL" id="CM009292">
    <property type="protein sequence ID" value="PNT44474.1"/>
    <property type="molecule type" value="Genomic_DNA"/>
</dbReference>
<dbReference type="InParanoid" id="A0A2K2B3X9"/>
<keyword evidence="1" id="KW-0472">Membrane</keyword>
<proteinExistence type="predicted"/>
<evidence type="ECO:0000313" key="2">
    <source>
        <dbReference type="EMBL" id="PNT44474.1"/>
    </source>
</evidence>
<evidence type="ECO:0000313" key="3">
    <source>
        <dbReference type="Proteomes" id="UP000006729"/>
    </source>
</evidence>
<evidence type="ECO:0000256" key="1">
    <source>
        <dbReference type="SAM" id="Phobius"/>
    </source>
</evidence>
<dbReference type="AlphaFoldDB" id="A0A2K2B3X9"/>
<gene>
    <name evidence="2" type="ORF">POPTR_003G088200</name>
</gene>
<feature type="transmembrane region" description="Helical" evidence="1">
    <location>
        <begin position="170"/>
        <end position="187"/>
    </location>
</feature>
<keyword evidence="1" id="KW-1133">Transmembrane helix</keyword>